<proteinExistence type="predicted"/>
<comment type="caution">
    <text evidence="1">The sequence shown here is derived from an EMBL/GenBank/DDBJ whole genome shotgun (WGS) entry which is preliminary data.</text>
</comment>
<organism evidence="1 2">
    <name type="scientific">Quillaja saponaria</name>
    <name type="common">Soap bark tree</name>
    <dbReference type="NCBI Taxonomy" id="32244"/>
    <lineage>
        <taxon>Eukaryota</taxon>
        <taxon>Viridiplantae</taxon>
        <taxon>Streptophyta</taxon>
        <taxon>Embryophyta</taxon>
        <taxon>Tracheophyta</taxon>
        <taxon>Spermatophyta</taxon>
        <taxon>Magnoliopsida</taxon>
        <taxon>eudicotyledons</taxon>
        <taxon>Gunneridae</taxon>
        <taxon>Pentapetalae</taxon>
        <taxon>rosids</taxon>
        <taxon>fabids</taxon>
        <taxon>Fabales</taxon>
        <taxon>Quillajaceae</taxon>
        <taxon>Quillaja</taxon>
    </lineage>
</organism>
<dbReference type="KEGG" id="qsa:O6P43_024749"/>
<keyword evidence="2" id="KW-1185">Reference proteome</keyword>
<dbReference type="AlphaFoldDB" id="A0AAD7L865"/>
<dbReference type="InterPro" id="IPR007462">
    <property type="entry name" value="COV1-like"/>
</dbReference>
<sequence>MHLVSSHPVLFYIQVWVQRNCALFTCHPTILYIGDIILISSRDIIRPNLSVREGIEIVISGGMSIPQILTTNPQAIRMA</sequence>
<dbReference type="GO" id="GO:0005794">
    <property type="term" value="C:Golgi apparatus"/>
    <property type="evidence" value="ECO:0007669"/>
    <property type="project" value="TreeGrafter"/>
</dbReference>
<dbReference type="PANTHER" id="PTHR31876:SF20">
    <property type="entry name" value="PROTEIN LIKE COV 3-LIKE"/>
    <property type="match status" value="1"/>
</dbReference>
<protein>
    <submittedName>
        <fullName evidence="1">Protein LIKE COV 1-like</fullName>
    </submittedName>
</protein>
<reference evidence="1" key="1">
    <citation type="journal article" date="2023" name="Science">
        <title>Elucidation of the pathway for biosynthesis of saponin adjuvants from the soapbark tree.</title>
        <authorList>
            <person name="Reed J."/>
            <person name="Orme A."/>
            <person name="El-Demerdash A."/>
            <person name="Owen C."/>
            <person name="Martin L.B.B."/>
            <person name="Misra R.C."/>
            <person name="Kikuchi S."/>
            <person name="Rejzek M."/>
            <person name="Martin A.C."/>
            <person name="Harkess A."/>
            <person name="Leebens-Mack J."/>
            <person name="Louveau T."/>
            <person name="Stephenson M.J."/>
            <person name="Osbourn A."/>
        </authorList>
    </citation>
    <scope>NUCLEOTIDE SEQUENCE</scope>
    <source>
        <strain evidence="1">S10</strain>
    </source>
</reference>
<dbReference type="EMBL" id="JARAOO010000010">
    <property type="protein sequence ID" value="KAJ7952988.1"/>
    <property type="molecule type" value="Genomic_DNA"/>
</dbReference>
<dbReference type="Proteomes" id="UP001163823">
    <property type="component" value="Chromosome 10"/>
</dbReference>
<gene>
    <name evidence="1" type="ORF">O6P43_024749</name>
</gene>
<accession>A0AAD7L865</accession>
<dbReference type="PANTHER" id="PTHR31876">
    <property type="entry name" value="COV-LIKE PROTEIN 1"/>
    <property type="match status" value="1"/>
</dbReference>
<evidence type="ECO:0000313" key="1">
    <source>
        <dbReference type="EMBL" id="KAJ7952988.1"/>
    </source>
</evidence>
<evidence type="ECO:0000313" key="2">
    <source>
        <dbReference type="Proteomes" id="UP001163823"/>
    </source>
</evidence>
<name>A0AAD7L865_QUISA</name>